<organism evidence="1 2">
    <name type="scientific">Colocasia esculenta</name>
    <name type="common">Wild taro</name>
    <name type="synonym">Arum esculentum</name>
    <dbReference type="NCBI Taxonomy" id="4460"/>
    <lineage>
        <taxon>Eukaryota</taxon>
        <taxon>Viridiplantae</taxon>
        <taxon>Streptophyta</taxon>
        <taxon>Embryophyta</taxon>
        <taxon>Tracheophyta</taxon>
        <taxon>Spermatophyta</taxon>
        <taxon>Magnoliopsida</taxon>
        <taxon>Liliopsida</taxon>
        <taxon>Araceae</taxon>
        <taxon>Aroideae</taxon>
        <taxon>Colocasieae</taxon>
        <taxon>Colocasia</taxon>
    </lineage>
</organism>
<dbReference type="Gene3D" id="3.40.50.1820">
    <property type="entry name" value="alpha/beta hydrolase"/>
    <property type="match status" value="1"/>
</dbReference>
<protein>
    <submittedName>
        <fullName evidence="1">Uncharacterized protein</fullName>
    </submittedName>
</protein>
<dbReference type="OrthoDB" id="783974at2759"/>
<gene>
    <name evidence="1" type="ORF">Taro_003454</name>
</gene>
<dbReference type="Proteomes" id="UP000652761">
    <property type="component" value="Unassembled WGS sequence"/>
</dbReference>
<evidence type="ECO:0000313" key="1">
    <source>
        <dbReference type="EMBL" id="MQL71134.1"/>
    </source>
</evidence>
<dbReference type="InterPro" id="IPR029058">
    <property type="entry name" value="AB_hydrolase_fold"/>
</dbReference>
<name>A0A843TNQ1_COLES</name>
<evidence type="ECO:0000313" key="2">
    <source>
        <dbReference type="Proteomes" id="UP000652761"/>
    </source>
</evidence>
<dbReference type="EMBL" id="NMUH01000089">
    <property type="protein sequence ID" value="MQL71134.1"/>
    <property type="molecule type" value="Genomic_DNA"/>
</dbReference>
<reference evidence="1" key="1">
    <citation type="submission" date="2017-07" db="EMBL/GenBank/DDBJ databases">
        <title>Taro Niue Genome Assembly and Annotation.</title>
        <authorList>
            <person name="Atibalentja N."/>
            <person name="Keating K."/>
            <person name="Fields C.J."/>
        </authorList>
    </citation>
    <scope>NUCLEOTIDE SEQUENCE</scope>
    <source>
        <strain evidence="1">Niue_2</strain>
        <tissue evidence="1">Leaf</tissue>
    </source>
</reference>
<dbReference type="AlphaFoldDB" id="A0A843TNQ1"/>
<proteinExistence type="predicted"/>
<dbReference type="PANTHER" id="PTHR11440">
    <property type="entry name" value="LECITHIN-CHOLESTEROL ACYLTRANSFERASE-RELATED"/>
    <property type="match status" value="1"/>
</dbReference>
<accession>A0A843TNQ1</accession>
<sequence>MVLGGGCGLLSTCLGRRGRRSEAGDDAPELDPVLLVSGMGGSILNARSRKGGGEMRVWVRILLADLEFKKTLWSVYNAETGELLSLPSLFPFFRPSASLLDFNGKSVALPFNLSILKWAAHTRKILEDAQLPNDINFYNIFGISSDTPFDVRYGSEESPIDDLSEPEYSYVDGDGTVPAESAQADGFTAAARVGVSASHRGLLHDKTVFKFLKQWLGIEQQVFHVSTSKVMDSDGGGQNKSFAL</sequence>
<keyword evidence="2" id="KW-1185">Reference proteome</keyword>
<comment type="caution">
    <text evidence="1">The sequence shown here is derived from an EMBL/GenBank/DDBJ whole genome shotgun (WGS) entry which is preliminary data.</text>
</comment>